<dbReference type="Pfam" id="PF13377">
    <property type="entry name" value="Peripla_BP_3"/>
    <property type="match status" value="1"/>
</dbReference>
<dbReference type="InterPro" id="IPR010982">
    <property type="entry name" value="Lambda_DNA-bd_dom_sf"/>
</dbReference>
<dbReference type="PANTHER" id="PTHR30146:SF148">
    <property type="entry name" value="HTH-TYPE TRANSCRIPTIONAL REPRESSOR PURR-RELATED"/>
    <property type="match status" value="1"/>
</dbReference>
<dbReference type="PANTHER" id="PTHR30146">
    <property type="entry name" value="LACI-RELATED TRANSCRIPTIONAL REPRESSOR"/>
    <property type="match status" value="1"/>
</dbReference>
<keyword evidence="1" id="KW-0678">Repressor</keyword>
<name>A0ABQ5WA65_9HYPH</name>
<dbReference type="CDD" id="cd06267">
    <property type="entry name" value="PBP1_LacI_sugar_binding-like"/>
    <property type="match status" value="1"/>
</dbReference>
<comment type="caution">
    <text evidence="6">The sequence shown here is derived from an EMBL/GenBank/DDBJ whole genome shotgun (WGS) entry which is preliminary data.</text>
</comment>
<evidence type="ECO:0000256" key="3">
    <source>
        <dbReference type="ARBA" id="ARBA00023125"/>
    </source>
</evidence>
<dbReference type="Gene3D" id="3.40.50.2300">
    <property type="match status" value="2"/>
</dbReference>
<proteinExistence type="predicted"/>
<dbReference type="RefSeq" id="WP_284342168.1">
    <property type="nucleotide sequence ID" value="NZ_BSNS01000022.1"/>
</dbReference>
<dbReference type="SUPFAM" id="SSF53822">
    <property type="entry name" value="Periplasmic binding protein-like I"/>
    <property type="match status" value="1"/>
</dbReference>
<dbReference type="SUPFAM" id="SSF47413">
    <property type="entry name" value="lambda repressor-like DNA-binding domains"/>
    <property type="match status" value="1"/>
</dbReference>
<keyword evidence="2" id="KW-0805">Transcription regulation</keyword>
<evidence type="ECO:0000256" key="1">
    <source>
        <dbReference type="ARBA" id="ARBA00022491"/>
    </source>
</evidence>
<dbReference type="InterPro" id="IPR046335">
    <property type="entry name" value="LacI/GalR-like_sensor"/>
</dbReference>
<dbReference type="Gene3D" id="1.10.260.40">
    <property type="entry name" value="lambda repressor-like DNA-binding domains"/>
    <property type="match status" value="1"/>
</dbReference>
<keyword evidence="4" id="KW-0804">Transcription</keyword>
<reference evidence="7" key="1">
    <citation type="journal article" date="2019" name="Int. J. Syst. Evol. Microbiol.">
        <title>The Global Catalogue of Microorganisms (GCM) 10K type strain sequencing project: providing services to taxonomists for standard genome sequencing and annotation.</title>
        <authorList>
            <consortium name="The Broad Institute Genomics Platform"/>
            <consortium name="The Broad Institute Genome Sequencing Center for Infectious Disease"/>
            <person name="Wu L."/>
            <person name="Ma J."/>
        </authorList>
    </citation>
    <scope>NUCLEOTIDE SEQUENCE [LARGE SCALE GENOMIC DNA]</scope>
    <source>
        <strain evidence="7">NBRC 112416</strain>
    </source>
</reference>
<dbReference type="CDD" id="cd01392">
    <property type="entry name" value="HTH_LacI"/>
    <property type="match status" value="1"/>
</dbReference>
<evidence type="ECO:0000313" key="6">
    <source>
        <dbReference type="EMBL" id="GLQ56763.1"/>
    </source>
</evidence>
<evidence type="ECO:0000259" key="5">
    <source>
        <dbReference type="PROSITE" id="PS50932"/>
    </source>
</evidence>
<gene>
    <name evidence="6" type="ORF">GCM10010862_40220</name>
</gene>
<dbReference type="SMART" id="SM00354">
    <property type="entry name" value="HTH_LACI"/>
    <property type="match status" value="1"/>
</dbReference>
<evidence type="ECO:0000256" key="2">
    <source>
        <dbReference type="ARBA" id="ARBA00023015"/>
    </source>
</evidence>
<dbReference type="EMBL" id="BSNS01000022">
    <property type="protein sequence ID" value="GLQ56763.1"/>
    <property type="molecule type" value="Genomic_DNA"/>
</dbReference>
<dbReference type="InterPro" id="IPR028082">
    <property type="entry name" value="Peripla_BP_I"/>
</dbReference>
<dbReference type="PROSITE" id="PS50932">
    <property type="entry name" value="HTH_LACI_2"/>
    <property type="match status" value="1"/>
</dbReference>
<dbReference type="Pfam" id="PF00356">
    <property type="entry name" value="LacI"/>
    <property type="match status" value="1"/>
</dbReference>
<keyword evidence="3" id="KW-0238">DNA-binding</keyword>
<accession>A0ABQ5WA65</accession>
<evidence type="ECO:0000256" key="4">
    <source>
        <dbReference type="ARBA" id="ARBA00023163"/>
    </source>
</evidence>
<feature type="domain" description="HTH lacI-type" evidence="5">
    <location>
        <begin position="14"/>
        <end position="68"/>
    </location>
</feature>
<sequence>MGKTATDDGRSRKVGVKDISREAGVSISTVSHVLNGTASISPAVRTRVLEAARRLGYLAHRQAKASITALDTILLAVPPDTLPQNNLNFVSWTVLSALGKESERRGIRLVPFPLEGLANSAKAIVEAARSEKAGGIILLNVDRRELVEGIAGAGVAAVLINGEDSSMQLDSVTPGNRFGARLATDWLIRQGHRKILHITWRGRATIRRRGDGFVDAFVDNGLPREDAQFLFAEGYEPHLGEKAIGEWLVANKGLGEITAIFCAADNLALGVMRGLQTAGYKIPSDISVMGFDGVAPGEFTTPSLTTVNVPLDQMGPAALHLIEQRVTSNRLDRASHRLELGCRLIVRASVAPGPAGTSPR</sequence>
<evidence type="ECO:0000313" key="7">
    <source>
        <dbReference type="Proteomes" id="UP001156691"/>
    </source>
</evidence>
<dbReference type="Proteomes" id="UP001156691">
    <property type="component" value="Unassembled WGS sequence"/>
</dbReference>
<dbReference type="InterPro" id="IPR000843">
    <property type="entry name" value="HTH_LacI"/>
</dbReference>
<keyword evidence="7" id="KW-1185">Reference proteome</keyword>
<organism evidence="6 7">
    <name type="scientific">Devosia nitrariae</name>
    <dbReference type="NCBI Taxonomy" id="2071872"/>
    <lineage>
        <taxon>Bacteria</taxon>
        <taxon>Pseudomonadati</taxon>
        <taxon>Pseudomonadota</taxon>
        <taxon>Alphaproteobacteria</taxon>
        <taxon>Hyphomicrobiales</taxon>
        <taxon>Devosiaceae</taxon>
        <taxon>Devosia</taxon>
    </lineage>
</organism>
<protein>
    <submittedName>
        <fullName evidence="6">LacI family transcriptional regulator</fullName>
    </submittedName>
</protein>